<comment type="caution">
    <text evidence="2">The sequence shown here is derived from an EMBL/GenBank/DDBJ whole genome shotgun (WGS) entry which is preliminary data.</text>
</comment>
<organism evidence="2 3">
    <name type="scientific">Actinokineospora guangxiensis</name>
    <dbReference type="NCBI Taxonomy" id="1490288"/>
    <lineage>
        <taxon>Bacteria</taxon>
        <taxon>Bacillati</taxon>
        <taxon>Actinomycetota</taxon>
        <taxon>Actinomycetes</taxon>
        <taxon>Pseudonocardiales</taxon>
        <taxon>Pseudonocardiaceae</taxon>
        <taxon>Actinokineospora</taxon>
    </lineage>
</organism>
<evidence type="ECO:0000313" key="2">
    <source>
        <dbReference type="EMBL" id="MFC5290204.1"/>
    </source>
</evidence>
<gene>
    <name evidence="2" type="ORF">ACFPM7_24370</name>
</gene>
<protein>
    <submittedName>
        <fullName evidence="2">DUF2867 domain-containing protein</fullName>
    </submittedName>
</protein>
<keyword evidence="1" id="KW-0472">Membrane</keyword>
<dbReference type="RefSeq" id="WP_378250085.1">
    <property type="nucleotide sequence ID" value="NZ_JBHSKF010000015.1"/>
</dbReference>
<evidence type="ECO:0000313" key="3">
    <source>
        <dbReference type="Proteomes" id="UP001596157"/>
    </source>
</evidence>
<name>A0ABW0EVM9_9PSEU</name>
<keyword evidence="1" id="KW-1133">Transmembrane helix</keyword>
<dbReference type="EMBL" id="JBHSKF010000015">
    <property type="protein sequence ID" value="MFC5290204.1"/>
    <property type="molecule type" value="Genomic_DNA"/>
</dbReference>
<dbReference type="InterPro" id="IPR021295">
    <property type="entry name" value="DUF2867"/>
</dbReference>
<feature type="transmembrane region" description="Helical" evidence="1">
    <location>
        <begin position="124"/>
        <end position="141"/>
    </location>
</feature>
<reference evidence="3" key="1">
    <citation type="journal article" date="2019" name="Int. J. Syst. Evol. Microbiol.">
        <title>The Global Catalogue of Microorganisms (GCM) 10K type strain sequencing project: providing services to taxonomists for standard genome sequencing and annotation.</title>
        <authorList>
            <consortium name="The Broad Institute Genomics Platform"/>
            <consortium name="The Broad Institute Genome Sequencing Center for Infectious Disease"/>
            <person name="Wu L."/>
            <person name="Ma J."/>
        </authorList>
    </citation>
    <scope>NUCLEOTIDE SEQUENCE [LARGE SCALE GENOMIC DNA]</scope>
    <source>
        <strain evidence="3">CCUG 59778</strain>
    </source>
</reference>
<dbReference type="Proteomes" id="UP001596157">
    <property type="component" value="Unassembled WGS sequence"/>
</dbReference>
<accession>A0ABW0EVM9</accession>
<proteinExistence type="predicted"/>
<dbReference type="Pfam" id="PF11066">
    <property type="entry name" value="DUF2867"/>
    <property type="match status" value="1"/>
</dbReference>
<evidence type="ECO:0000256" key="1">
    <source>
        <dbReference type="SAM" id="Phobius"/>
    </source>
</evidence>
<keyword evidence="1" id="KW-0812">Transmembrane</keyword>
<sequence>MEDLFNLAPADARYAMRVHVPAKGERLDLSELGGSLHWYGLAWSWWLRILLGRFFGERLSLHRPEQIAVGSIVDWWKVVAVDESRIVLHTDQWFPGEAWLGYRIEDGVLTQVGALRPKGLLGRLYWWIVWPIHVVVFRLMARRQARRAH</sequence>
<keyword evidence="3" id="KW-1185">Reference proteome</keyword>